<dbReference type="OrthoDB" id="3197455at2"/>
<dbReference type="PROSITE" id="PS51192">
    <property type="entry name" value="HELICASE_ATP_BIND_1"/>
    <property type="match status" value="1"/>
</dbReference>
<evidence type="ECO:0000313" key="4">
    <source>
        <dbReference type="EMBL" id="GEM00067.1"/>
    </source>
</evidence>
<proteinExistence type="predicted"/>
<gene>
    <name evidence="4" type="ORF">CTE05_36130</name>
</gene>
<keyword evidence="1" id="KW-0547">Nucleotide-binding</keyword>
<evidence type="ECO:0000313" key="5">
    <source>
        <dbReference type="Proteomes" id="UP000321049"/>
    </source>
</evidence>
<comment type="caution">
    <text evidence="4">The sequence shown here is derived from an EMBL/GenBank/DDBJ whole genome shotgun (WGS) entry which is preliminary data.</text>
</comment>
<feature type="domain" description="Helicase ATP-binding" evidence="3">
    <location>
        <begin position="113"/>
        <end position="405"/>
    </location>
</feature>
<dbReference type="SUPFAM" id="SSF52540">
    <property type="entry name" value="P-loop containing nucleoside triphosphate hydrolases"/>
    <property type="match status" value="2"/>
</dbReference>
<dbReference type="Pfam" id="PF00271">
    <property type="entry name" value="Helicase_C"/>
    <property type="match status" value="1"/>
</dbReference>
<dbReference type="InterPro" id="IPR011545">
    <property type="entry name" value="DEAD/DEAH_box_helicase_dom"/>
</dbReference>
<dbReference type="GO" id="GO:0006289">
    <property type="term" value="P:nucleotide-excision repair"/>
    <property type="evidence" value="ECO:0007669"/>
    <property type="project" value="TreeGrafter"/>
</dbReference>
<protein>
    <recommendedName>
        <fullName evidence="3">Helicase ATP-binding domain-containing protein</fullName>
    </recommendedName>
</protein>
<dbReference type="InterPro" id="IPR014001">
    <property type="entry name" value="Helicase_ATP-bd"/>
</dbReference>
<dbReference type="GO" id="GO:0036297">
    <property type="term" value="P:interstrand cross-link repair"/>
    <property type="evidence" value="ECO:0007669"/>
    <property type="project" value="TreeGrafter"/>
</dbReference>
<evidence type="ECO:0000256" key="2">
    <source>
        <dbReference type="ARBA" id="ARBA00022840"/>
    </source>
</evidence>
<dbReference type="Gene3D" id="3.40.50.300">
    <property type="entry name" value="P-loop containing nucleotide triphosphate hydrolases"/>
    <property type="match status" value="3"/>
</dbReference>
<dbReference type="EMBL" id="BJWH01000026">
    <property type="protein sequence ID" value="GEM00067.1"/>
    <property type="molecule type" value="Genomic_DNA"/>
</dbReference>
<dbReference type="PANTHER" id="PTHR47957">
    <property type="entry name" value="ATP-DEPENDENT HELICASE HRQ1"/>
    <property type="match status" value="1"/>
</dbReference>
<dbReference type="RefSeq" id="WP_146847672.1">
    <property type="nucleotide sequence ID" value="NZ_BJWH01000026.1"/>
</dbReference>
<keyword evidence="2" id="KW-0067">ATP-binding</keyword>
<dbReference type="GO" id="GO:0003676">
    <property type="term" value="F:nucleic acid binding"/>
    <property type="evidence" value="ECO:0007669"/>
    <property type="project" value="InterPro"/>
</dbReference>
<dbReference type="PANTHER" id="PTHR47957:SF3">
    <property type="entry name" value="ATP-DEPENDENT HELICASE HRQ1"/>
    <property type="match status" value="1"/>
</dbReference>
<reference evidence="4 5" key="1">
    <citation type="submission" date="2019-07" db="EMBL/GenBank/DDBJ databases">
        <title>Whole genome shotgun sequence of Cellulomonas terrae NBRC 100819.</title>
        <authorList>
            <person name="Hosoyama A."/>
            <person name="Uohara A."/>
            <person name="Ohji S."/>
            <person name="Ichikawa N."/>
        </authorList>
    </citation>
    <scope>NUCLEOTIDE SEQUENCE [LARGE SCALE GENOMIC DNA]</scope>
    <source>
        <strain evidence="4 5">NBRC 100819</strain>
    </source>
</reference>
<dbReference type="SMART" id="SM00487">
    <property type="entry name" value="DEXDc"/>
    <property type="match status" value="1"/>
</dbReference>
<dbReference type="InterPro" id="IPR018973">
    <property type="entry name" value="MZB"/>
</dbReference>
<dbReference type="Pfam" id="PF09369">
    <property type="entry name" value="MZB"/>
    <property type="match status" value="1"/>
</dbReference>
<accession>A0A511JQ11</accession>
<evidence type="ECO:0000259" key="3">
    <source>
        <dbReference type="PROSITE" id="PS51192"/>
    </source>
</evidence>
<name>A0A511JQ11_9CELL</name>
<evidence type="ECO:0000256" key="1">
    <source>
        <dbReference type="ARBA" id="ARBA00022741"/>
    </source>
</evidence>
<dbReference type="Pfam" id="PF00270">
    <property type="entry name" value="DEAD"/>
    <property type="match status" value="1"/>
</dbReference>
<organism evidence="4 5">
    <name type="scientific">Cellulomonas terrae</name>
    <dbReference type="NCBI Taxonomy" id="311234"/>
    <lineage>
        <taxon>Bacteria</taxon>
        <taxon>Bacillati</taxon>
        <taxon>Actinomycetota</taxon>
        <taxon>Actinomycetes</taxon>
        <taxon>Micrococcales</taxon>
        <taxon>Cellulomonadaceae</taxon>
        <taxon>Cellulomonas</taxon>
    </lineage>
</organism>
<dbReference type="Proteomes" id="UP000321049">
    <property type="component" value="Unassembled WGS sequence"/>
</dbReference>
<dbReference type="InterPro" id="IPR027417">
    <property type="entry name" value="P-loop_NTPase"/>
</dbReference>
<dbReference type="GO" id="GO:0043138">
    <property type="term" value="F:3'-5' DNA helicase activity"/>
    <property type="evidence" value="ECO:0007669"/>
    <property type="project" value="TreeGrafter"/>
</dbReference>
<dbReference type="GO" id="GO:0005524">
    <property type="term" value="F:ATP binding"/>
    <property type="evidence" value="ECO:0007669"/>
    <property type="project" value="UniProtKB-KW"/>
</dbReference>
<keyword evidence="5" id="KW-1185">Reference proteome</keyword>
<sequence length="1806" mass="195735">MPGNSSDPLSLRDTLTSTYLRYIDTAYWLSDAELVAERRALLLDESMLSAEVFLEPVRSYAATEDLATVCERVGVPRDSTQAVGRALFGDFTPAGEAIRLRKHQAEAVEGTFRPGRADGRNVVVTSGTGSGKTESFLLPMLLRLAAEARDWGPQPDARPWWNDGAWSPATSLRSAETRPAAVRAMLLYPTNALVEDQMGRLRRAVHRLDEAGIRLWFGRLTGATLGRVRSPKPPSAAAGTAKDVKDVVTEYEKMRTALRQDADLASLDDLTRERRIEERLALFADPRRNEMTVRWDMIEQPPDILVTNFSMLNAMLMREAEERLFEQTRSWLASSPSNVFTLVVDELHLQRGTSGSETAMVVRSLLMRLGLTADSSQLRIIATSASLASDGSGGQFLEEFFGVERASFQVAPGEPRPLSAPVQLDASQVSGAASLSELGSALGVSDTIAAACYAAGDPGRLRATAAPEVAARLFGAPDTAALGALLSLLAEAGDVEKTQIRAHLFVRTMRGLWACVNRDCSGIVRSTEASTSDRVVGKLFVRPRTTCDSCQSRVLELLYCYECGDVSLGGFADSIDGDEHLASTSPRVPEKNPQLVFKRNRSDYRWFWPAAGRSPGSELTFSAGGWEHNYTRASLEPMTGRLDVGQSEGIAGWVVEPKPRKGHDARVLPALPDRCPSCAQVGRVSGQDKEQFGRGTVRTPIRAHTAGASAAIQVYLGEFIRQMKSSGDGRTLIFTDSRDDAARTSAGVALNHYRDLVRQLVRQALGQETRHVVEIMLDAGAHKPLSASETAILENAKLTHPEVWNAAIVASAMTVAGAPVPADQQAVLDLARTDLASTNSRDWSELLAGLSEGLVAMGANPAGPGRSLKELNGNAWFRHYTPPGPNLWDELPFAAAEAGRRALTQRMTIGVAEAVFDRARRDIESIGVGFVDTIAAPRPFPGASAASSREALRSVIRLLGWAKRYSDGTQIGLVSPPRAVSAYLRKFAAANGSPDDVAAAREWAYSSLSSLGLMLGDQWVLDTSKSGVGLRIVAGEQQVWECDTCGFKHLHPSAGLCANASCRSTTLTARARTSAEEDDYIAWLSSRPASRLNIEELTGQTKPLSEQRKRQRAFKGVLLRPEENALTTPIDVLSVTTTMEVGVDIGSLQSTVMANMPPQRFNYQQRVGRAGRAGQALSYALTVCRDRSHDDDYFRDPSRMTGDMPAQPFLDLARPRIVRRVVLSELLRRAFLSLPDPPAWDRESIHGSFGARDQWSGFRAGIAKWLLRSTEVTDVVQRLAAFTALSQGDIDELQKWARADAVSEIDRVVSHGESVGAPDGPLSRALAEAGLLPMFGFPSRVRSLFGGHPGQDPDRDTVSDRPLGMAISAFAPGSQVVRDGQLHTAVGFAAYIPMGVGRAKAVDPLGPATQTTVCDACGALVLDAQPEICVVCGEPMRSFSVHQPLGFRTTWAPIDYRDENDDVTRASDSSLSVTSPSTRTSDCGAANLELYEQQRLVQYNDNNGRLFEIVSQGGTFVVPDTGLYRRDDIAGWKPPTAAPSQAIAIGEVRVTDVLTVEIDSSRSMAPGPGLVPYSRDLVPASVAAFRSFAEVLRRAAKAELEISPDELVVDIQPMPIESIPSARVFIADALDNGAGYAVELADPSRFGRILGAARERLTEQFQSEPHATSCLPSCPDCLRSWDNRRHHAALDWRLALDMLDLAAGKELALSRWLELGRRQVHRLAGQAGTDLSGEDVAGLPVLKVDAGQRRAVVIGHPLWWHDGDAHLSPEQAEASVELEAQGFAVVFSDPFQLELAPARVLLPLFA</sequence>
<dbReference type="InterPro" id="IPR001650">
    <property type="entry name" value="Helicase_C-like"/>
</dbReference>
<dbReference type="SMART" id="SM00490">
    <property type="entry name" value="HELICc"/>
    <property type="match status" value="1"/>
</dbReference>